<proteinExistence type="predicted"/>
<evidence type="ECO:0000313" key="3">
    <source>
        <dbReference type="EMBL" id="NMU89044.1"/>
    </source>
</evidence>
<reference evidence="3 4" key="1">
    <citation type="submission" date="2020-04" db="EMBL/GenBank/DDBJ databases">
        <title>Achromobacter ruhlandii genome sequencing and assembly.</title>
        <authorList>
            <person name="Martins R.C.R."/>
            <person name="Perdigao-Neto L.V."/>
            <person name="Levin A.S.S."/>
            <person name="Costa S.F."/>
        </authorList>
    </citation>
    <scope>NUCLEOTIDE SEQUENCE [LARGE SCALE GENOMIC DNA]</scope>
    <source>
        <strain evidence="3 4">9035ralo</strain>
    </source>
</reference>
<feature type="compositionally biased region" description="Low complexity" evidence="1">
    <location>
        <begin position="1"/>
        <end position="13"/>
    </location>
</feature>
<dbReference type="AlphaFoldDB" id="A0A848ND33"/>
<dbReference type="InterPro" id="IPR041657">
    <property type="entry name" value="HTH_17"/>
</dbReference>
<organism evidence="3 4">
    <name type="scientific">Achromobacter ruhlandii</name>
    <dbReference type="NCBI Taxonomy" id="72557"/>
    <lineage>
        <taxon>Bacteria</taxon>
        <taxon>Pseudomonadati</taxon>
        <taxon>Pseudomonadota</taxon>
        <taxon>Betaproteobacteria</taxon>
        <taxon>Burkholderiales</taxon>
        <taxon>Alcaligenaceae</taxon>
        <taxon>Achromobacter</taxon>
    </lineage>
</organism>
<sequence length="82" mass="9649">MAHAAQHQAPAAAPKEDRFVSHNEIAERLQLNPDHVRDRLTKRKDFPRPFQFGGVRRWKAEEVDDWIESKRQAPDGRSRQTY</sequence>
<dbReference type="Proteomes" id="UP000542405">
    <property type="component" value="Unassembled WGS sequence"/>
</dbReference>
<evidence type="ECO:0000313" key="4">
    <source>
        <dbReference type="Proteomes" id="UP000542405"/>
    </source>
</evidence>
<accession>A0A848ND33</accession>
<dbReference type="Pfam" id="PF12728">
    <property type="entry name" value="HTH_17"/>
    <property type="match status" value="1"/>
</dbReference>
<evidence type="ECO:0000259" key="2">
    <source>
        <dbReference type="Pfam" id="PF12728"/>
    </source>
</evidence>
<dbReference type="Gene3D" id="1.10.238.160">
    <property type="match status" value="1"/>
</dbReference>
<protein>
    <submittedName>
        <fullName evidence="3">Helix-turn-helix domain-containing protein</fullName>
    </submittedName>
</protein>
<dbReference type="RefSeq" id="WP_169535903.1">
    <property type="nucleotide sequence ID" value="NZ_JABBZE010000019.1"/>
</dbReference>
<name>A0A848ND33_9BURK</name>
<evidence type="ECO:0000256" key="1">
    <source>
        <dbReference type="SAM" id="MobiDB-lite"/>
    </source>
</evidence>
<gene>
    <name evidence="3" type="ORF">HGQ98_04000</name>
</gene>
<comment type="caution">
    <text evidence="3">The sequence shown here is derived from an EMBL/GenBank/DDBJ whole genome shotgun (WGS) entry which is preliminary data.</text>
</comment>
<feature type="domain" description="Helix-turn-helix" evidence="2">
    <location>
        <begin position="21"/>
        <end position="71"/>
    </location>
</feature>
<dbReference type="EMBL" id="JABBZE010000019">
    <property type="protein sequence ID" value="NMU89044.1"/>
    <property type="molecule type" value="Genomic_DNA"/>
</dbReference>
<feature type="region of interest" description="Disordered" evidence="1">
    <location>
        <begin position="1"/>
        <end position="22"/>
    </location>
</feature>